<accession>A0A3A1UXB1</accession>
<dbReference type="InterPro" id="IPR001347">
    <property type="entry name" value="SIS_dom"/>
</dbReference>
<keyword evidence="7" id="KW-1185">Reference proteome</keyword>
<dbReference type="PROSITE" id="PS51071">
    <property type="entry name" value="HTH_RPIR"/>
    <property type="match status" value="1"/>
</dbReference>
<evidence type="ECO:0000256" key="3">
    <source>
        <dbReference type="ARBA" id="ARBA00023163"/>
    </source>
</evidence>
<keyword evidence="3" id="KW-0804">Transcription</keyword>
<dbReference type="GO" id="GO:0097367">
    <property type="term" value="F:carbohydrate derivative binding"/>
    <property type="evidence" value="ECO:0007669"/>
    <property type="project" value="InterPro"/>
</dbReference>
<organism evidence="6 7">
    <name type="scientific">Paenibacillus nanensis</name>
    <dbReference type="NCBI Taxonomy" id="393251"/>
    <lineage>
        <taxon>Bacteria</taxon>
        <taxon>Bacillati</taxon>
        <taxon>Bacillota</taxon>
        <taxon>Bacilli</taxon>
        <taxon>Bacillales</taxon>
        <taxon>Paenibacillaceae</taxon>
        <taxon>Paenibacillus</taxon>
    </lineage>
</organism>
<dbReference type="InterPro" id="IPR000281">
    <property type="entry name" value="HTH_RpiR"/>
</dbReference>
<dbReference type="InterPro" id="IPR047640">
    <property type="entry name" value="RpiR-like"/>
</dbReference>
<dbReference type="Pfam" id="PF01418">
    <property type="entry name" value="HTH_6"/>
    <property type="match status" value="1"/>
</dbReference>
<dbReference type="GO" id="GO:0003700">
    <property type="term" value="F:DNA-binding transcription factor activity"/>
    <property type="evidence" value="ECO:0007669"/>
    <property type="project" value="InterPro"/>
</dbReference>
<feature type="domain" description="SIS" evidence="5">
    <location>
        <begin position="149"/>
        <end position="286"/>
    </location>
</feature>
<comment type="caution">
    <text evidence="6">The sequence shown here is derived from an EMBL/GenBank/DDBJ whole genome shotgun (WGS) entry which is preliminary data.</text>
</comment>
<protein>
    <submittedName>
        <fullName evidence="6">MurR/RpiR family transcriptional regulator</fullName>
    </submittedName>
</protein>
<evidence type="ECO:0000256" key="2">
    <source>
        <dbReference type="ARBA" id="ARBA00023125"/>
    </source>
</evidence>
<dbReference type="PROSITE" id="PS51464">
    <property type="entry name" value="SIS"/>
    <property type="match status" value="1"/>
</dbReference>
<feature type="domain" description="HTH rpiR-type" evidence="4">
    <location>
        <begin position="27"/>
        <end position="103"/>
    </location>
</feature>
<dbReference type="Proteomes" id="UP000266482">
    <property type="component" value="Unassembled WGS sequence"/>
</dbReference>
<name>A0A3A1UXB1_9BACL</name>
<dbReference type="InterPro" id="IPR035472">
    <property type="entry name" value="RpiR-like_SIS"/>
</dbReference>
<dbReference type="OrthoDB" id="370421at2"/>
<dbReference type="GO" id="GO:1901135">
    <property type="term" value="P:carbohydrate derivative metabolic process"/>
    <property type="evidence" value="ECO:0007669"/>
    <property type="project" value="InterPro"/>
</dbReference>
<dbReference type="InterPro" id="IPR036388">
    <property type="entry name" value="WH-like_DNA-bd_sf"/>
</dbReference>
<keyword evidence="1" id="KW-0805">Transcription regulation</keyword>
<reference evidence="6 7" key="1">
    <citation type="submission" date="2018-09" db="EMBL/GenBank/DDBJ databases">
        <title>Paenibacillus aracenensis nov. sp. isolated from a cave in southern Spain.</title>
        <authorList>
            <person name="Jurado V."/>
            <person name="Gutierrez-Patricio S."/>
            <person name="Gonzalez-Pimentel J.L."/>
            <person name="Miller A.Z."/>
            <person name="Laiz L."/>
            <person name="Saiz-Jimenez C."/>
        </authorList>
    </citation>
    <scope>NUCLEOTIDE SEQUENCE [LARGE SCALE GENOMIC DNA]</scope>
    <source>
        <strain evidence="6 7">DSM 22867</strain>
    </source>
</reference>
<evidence type="ECO:0000313" key="7">
    <source>
        <dbReference type="Proteomes" id="UP000266482"/>
    </source>
</evidence>
<dbReference type="AlphaFoldDB" id="A0A3A1UXB1"/>
<dbReference type="InterPro" id="IPR046348">
    <property type="entry name" value="SIS_dom_sf"/>
</dbReference>
<dbReference type="SUPFAM" id="SSF53697">
    <property type="entry name" value="SIS domain"/>
    <property type="match status" value="1"/>
</dbReference>
<evidence type="ECO:0000259" key="4">
    <source>
        <dbReference type="PROSITE" id="PS51071"/>
    </source>
</evidence>
<evidence type="ECO:0000256" key="1">
    <source>
        <dbReference type="ARBA" id="ARBA00023015"/>
    </source>
</evidence>
<dbReference type="Gene3D" id="1.10.10.10">
    <property type="entry name" value="Winged helix-like DNA-binding domain superfamily/Winged helix DNA-binding domain"/>
    <property type="match status" value="1"/>
</dbReference>
<dbReference type="EMBL" id="QXQA01000012">
    <property type="protein sequence ID" value="RIX50953.1"/>
    <property type="molecule type" value="Genomic_DNA"/>
</dbReference>
<keyword evidence="2" id="KW-0238">DNA-binding</keyword>
<dbReference type="PANTHER" id="PTHR30514">
    <property type="entry name" value="GLUCOKINASE"/>
    <property type="match status" value="1"/>
</dbReference>
<proteinExistence type="predicted"/>
<dbReference type="InterPro" id="IPR009057">
    <property type="entry name" value="Homeodomain-like_sf"/>
</dbReference>
<dbReference type="SUPFAM" id="SSF46689">
    <property type="entry name" value="Homeodomain-like"/>
    <property type="match status" value="1"/>
</dbReference>
<dbReference type="Gene3D" id="3.40.50.10490">
    <property type="entry name" value="Glucose-6-phosphate isomerase like protein, domain 1"/>
    <property type="match status" value="1"/>
</dbReference>
<evidence type="ECO:0000259" key="5">
    <source>
        <dbReference type="PROSITE" id="PS51464"/>
    </source>
</evidence>
<gene>
    <name evidence="6" type="ORF">D3P08_17835</name>
</gene>
<dbReference type="CDD" id="cd05013">
    <property type="entry name" value="SIS_RpiR"/>
    <property type="match status" value="1"/>
</dbReference>
<dbReference type="GO" id="GO:0003677">
    <property type="term" value="F:DNA binding"/>
    <property type="evidence" value="ECO:0007669"/>
    <property type="project" value="UniProtKB-KW"/>
</dbReference>
<dbReference type="Pfam" id="PF01380">
    <property type="entry name" value="SIS"/>
    <property type="match status" value="1"/>
</dbReference>
<evidence type="ECO:0000313" key="6">
    <source>
        <dbReference type="EMBL" id="RIX50953.1"/>
    </source>
</evidence>
<sequence>MKYNFHRLSSYAILWWKATSGQGRVQIVADFQFRVELDTLSKSHQAIANYVIGSLQQIPYCTDEDIARQAGVSTATVSRFWRAVGYANLKAFKLELLQAGLSTPARKMKQILHKVEHDEADILGEMIGVASSNLSGTGKRVDRRQFDLAIETIHRARKLYLYGGGPSASVAELMAYRLSRIGVDVIRMAVSGRELLETMVHAGSGDVLFLFGFVKRTPELTVLLQHAKEAGCVTVLVTDLLVSDMLAQSDCKLQIDRGEWDGFHSMTAPIALTEALVVGVTKLRGREAMEKLERLHALRKRYASHLPK</sequence>